<dbReference type="PANTHER" id="PTHR38445">
    <property type="entry name" value="HTH-TYPE TRANSCRIPTIONAL REPRESSOR YTRA"/>
    <property type="match status" value="1"/>
</dbReference>
<sequence>MMINTDGTKPIYIQISEWIETEILNGNFEKDKKVHSQYKLAEMFNINPATAAKGLNILFEQEILYNKRGLGKFVSTDARRIILDKRKNQTLKGLIQEVVLESERLDVSEEEVIEMIKLVKGDAK</sequence>
<keyword evidence="3" id="KW-0804">Transcription</keyword>
<proteinExistence type="predicted"/>
<organism evidence="5 6">
    <name type="scientific">Virgibacillus litoralis</name>
    <dbReference type="NCBI Taxonomy" id="578221"/>
    <lineage>
        <taxon>Bacteria</taxon>
        <taxon>Bacillati</taxon>
        <taxon>Bacillota</taxon>
        <taxon>Bacilli</taxon>
        <taxon>Bacillales</taxon>
        <taxon>Bacillaceae</taxon>
        <taxon>Virgibacillus</taxon>
    </lineage>
</organism>
<accession>A0ABS4HH64</accession>
<evidence type="ECO:0000256" key="1">
    <source>
        <dbReference type="ARBA" id="ARBA00023015"/>
    </source>
</evidence>
<feature type="domain" description="HTH gntR-type" evidence="4">
    <location>
        <begin position="9"/>
        <end position="77"/>
    </location>
</feature>
<evidence type="ECO:0000259" key="4">
    <source>
        <dbReference type="PROSITE" id="PS50949"/>
    </source>
</evidence>
<dbReference type="PANTHER" id="PTHR38445:SF10">
    <property type="entry name" value="GNTR-FAMILY TRANSCRIPTIONAL REGULATOR"/>
    <property type="match status" value="1"/>
</dbReference>
<evidence type="ECO:0000256" key="3">
    <source>
        <dbReference type="ARBA" id="ARBA00023163"/>
    </source>
</evidence>
<dbReference type="InterPro" id="IPR000524">
    <property type="entry name" value="Tscrpt_reg_HTH_GntR"/>
</dbReference>
<evidence type="ECO:0000313" key="5">
    <source>
        <dbReference type="EMBL" id="MBP1950173.1"/>
    </source>
</evidence>
<comment type="caution">
    <text evidence="5">The sequence shown here is derived from an EMBL/GenBank/DDBJ whole genome shotgun (WGS) entry which is preliminary data.</text>
</comment>
<dbReference type="SUPFAM" id="SSF46785">
    <property type="entry name" value="Winged helix' DNA-binding domain"/>
    <property type="match status" value="1"/>
</dbReference>
<dbReference type="PROSITE" id="PS50949">
    <property type="entry name" value="HTH_GNTR"/>
    <property type="match status" value="1"/>
</dbReference>
<dbReference type="InterPro" id="IPR036390">
    <property type="entry name" value="WH_DNA-bd_sf"/>
</dbReference>
<keyword evidence="6" id="KW-1185">Reference proteome</keyword>
<gene>
    <name evidence="5" type="ORF">J2Z82_003130</name>
</gene>
<evidence type="ECO:0000313" key="6">
    <source>
        <dbReference type="Proteomes" id="UP001519328"/>
    </source>
</evidence>
<reference evidence="5 6" key="1">
    <citation type="submission" date="2021-03" db="EMBL/GenBank/DDBJ databases">
        <title>Genomic Encyclopedia of Type Strains, Phase IV (KMG-IV): sequencing the most valuable type-strain genomes for metagenomic binning, comparative biology and taxonomic classification.</title>
        <authorList>
            <person name="Goeker M."/>
        </authorList>
    </citation>
    <scope>NUCLEOTIDE SEQUENCE [LARGE SCALE GENOMIC DNA]</scope>
    <source>
        <strain evidence="5 6">DSM 21085</strain>
    </source>
</reference>
<protein>
    <submittedName>
        <fullName evidence="5">DNA-binding transcriptional regulator YhcF (GntR family)</fullName>
    </submittedName>
</protein>
<dbReference type="Gene3D" id="1.10.10.10">
    <property type="entry name" value="Winged helix-like DNA-binding domain superfamily/Winged helix DNA-binding domain"/>
    <property type="match status" value="1"/>
</dbReference>
<dbReference type="RefSeq" id="WP_209481610.1">
    <property type="nucleotide sequence ID" value="NZ_JAGGKK010000019.1"/>
</dbReference>
<dbReference type="EMBL" id="JAGGKK010000019">
    <property type="protein sequence ID" value="MBP1950173.1"/>
    <property type="molecule type" value="Genomic_DNA"/>
</dbReference>
<keyword evidence="1" id="KW-0805">Transcription regulation</keyword>
<dbReference type="Proteomes" id="UP001519328">
    <property type="component" value="Unassembled WGS sequence"/>
</dbReference>
<name>A0ABS4HH64_9BACI</name>
<dbReference type="GO" id="GO:0003677">
    <property type="term" value="F:DNA binding"/>
    <property type="evidence" value="ECO:0007669"/>
    <property type="project" value="UniProtKB-KW"/>
</dbReference>
<keyword evidence="2 5" id="KW-0238">DNA-binding</keyword>
<dbReference type="InterPro" id="IPR036388">
    <property type="entry name" value="WH-like_DNA-bd_sf"/>
</dbReference>
<evidence type="ECO:0000256" key="2">
    <source>
        <dbReference type="ARBA" id="ARBA00023125"/>
    </source>
</evidence>